<sequence>MTNRTARYSYFQETGFAELFPYAMSRLSHFQHFTTLNQLVNICIQLRHDVNLENHRFIPHQLAVLYQCLGTAGVEYKKYKARVEMEFDKVKAYLAGESSSSPTKENHPGPETLTKDVPNPMASATFVTNADRRTDTNVDERQIRLSEYHREWLQGLTSDIIVEALYKKGPIRHASRPLAKVLDC</sequence>
<dbReference type="AlphaFoldDB" id="A0A9W8ANS0"/>
<keyword evidence="3" id="KW-1185">Reference proteome</keyword>
<evidence type="ECO:0000313" key="3">
    <source>
        <dbReference type="Proteomes" id="UP001150925"/>
    </source>
</evidence>
<accession>A0A9W8ANS0</accession>
<protein>
    <submittedName>
        <fullName evidence="2">Uncharacterized protein</fullName>
    </submittedName>
</protein>
<dbReference type="Proteomes" id="UP001150925">
    <property type="component" value="Unassembled WGS sequence"/>
</dbReference>
<name>A0A9W8ANS0_9FUNG</name>
<comment type="caution">
    <text evidence="2">The sequence shown here is derived from an EMBL/GenBank/DDBJ whole genome shotgun (WGS) entry which is preliminary data.</text>
</comment>
<organism evidence="2 3">
    <name type="scientific">Dispira parvispora</name>
    <dbReference type="NCBI Taxonomy" id="1520584"/>
    <lineage>
        <taxon>Eukaryota</taxon>
        <taxon>Fungi</taxon>
        <taxon>Fungi incertae sedis</taxon>
        <taxon>Zoopagomycota</taxon>
        <taxon>Kickxellomycotina</taxon>
        <taxon>Dimargaritomycetes</taxon>
        <taxon>Dimargaritales</taxon>
        <taxon>Dimargaritaceae</taxon>
        <taxon>Dispira</taxon>
    </lineage>
</organism>
<feature type="region of interest" description="Disordered" evidence="1">
    <location>
        <begin position="97"/>
        <end position="119"/>
    </location>
</feature>
<dbReference type="OrthoDB" id="533331at2759"/>
<gene>
    <name evidence="2" type="ORF">IWQ62_003278</name>
</gene>
<evidence type="ECO:0000256" key="1">
    <source>
        <dbReference type="SAM" id="MobiDB-lite"/>
    </source>
</evidence>
<proteinExistence type="predicted"/>
<dbReference type="EMBL" id="JANBPY010000850">
    <property type="protein sequence ID" value="KAJ1963251.1"/>
    <property type="molecule type" value="Genomic_DNA"/>
</dbReference>
<reference evidence="2" key="1">
    <citation type="submission" date="2022-07" db="EMBL/GenBank/DDBJ databases">
        <title>Phylogenomic reconstructions and comparative analyses of Kickxellomycotina fungi.</title>
        <authorList>
            <person name="Reynolds N.K."/>
            <person name="Stajich J.E."/>
            <person name="Barry K."/>
            <person name="Grigoriev I.V."/>
            <person name="Crous P."/>
            <person name="Smith M.E."/>
        </authorList>
    </citation>
    <scope>NUCLEOTIDE SEQUENCE</scope>
    <source>
        <strain evidence="2">RSA 1196</strain>
    </source>
</reference>
<evidence type="ECO:0000313" key="2">
    <source>
        <dbReference type="EMBL" id="KAJ1963251.1"/>
    </source>
</evidence>